<dbReference type="AlphaFoldDB" id="A0A221KIA1"/>
<accession>A0A221KIA1</accession>
<dbReference type="EC" id="2.3.2.6" evidence="4"/>
<dbReference type="PANTHER" id="PTHR30098">
    <property type="entry name" value="LEUCYL/PHENYLALANYL-TRNA--PROTEIN TRANSFERASE"/>
    <property type="match status" value="1"/>
</dbReference>
<dbReference type="InterPro" id="IPR042203">
    <property type="entry name" value="Leu/Phe-tRNA_Trfase_C"/>
</dbReference>
<comment type="catalytic activity">
    <reaction evidence="4">
        <text>N-terminal L-arginyl-[protein] + L-leucyl-tRNA(Leu) = N-terminal L-leucyl-L-arginyl-[protein] + tRNA(Leu) + H(+)</text>
        <dbReference type="Rhea" id="RHEA:50416"/>
        <dbReference type="Rhea" id="RHEA-COMP:9613"/>
        <dbReference type="Rhea" id="RHEA-COMP:9622"/>
        <dbReference type="Rhea" id="RHEA-COMP:12672"/>
        <dbReference type="Rhea" id="RHEA-COMP:12673"/>
        <dbReference type="ChEBI" id="CHEBI:15378"/>
        <dbReference type="ChEBI" id="CHEBI:64719"/>
        <dbReference type="ChEBI" id="CHEBI:78442"/>
        <dbReference type="ChEBI" id="CHEBI:78494"/>
        <dbReference type="ChEBI" id="CHEBI:133044"/>
        <dbReference type="EC" id="2.3.2.6"/>
    </reaction>
</comment>
<evidence type="ECO:0000256" key="3">
    <source>
        <dbReference type="ARBA" id="ARBA00023315"/>
    </source>
</evidence>
<comment type="catalytic activity">
    <reaction evidence="4">
        <text>N-terminal L-lysyl-[protein] + L-leucyl-tRNA(Leu) = N-terminal L-leucyl-L-lysyl-[protein] + tRNA(Leu) + H(+)</text>
        <dbReference type="Rhea" id="RHEA:12340"/>
        <dbReference type="Rhea" id="RHEA-COMP:9613"/>
        <dbReference type="Rhea" id="RHEA-COMP:9622"/>
        <dbReference type="Rhea" id="RHEA-COMP:12670"/>
        <dbReference type="Rhea" id="RHEA-COMP:12671"/>
        <dbReference type="ChEBI" id="CHEBI:15378"/>
        <dbReference type="ChEBI" id="CHEBI:65249"/>
        <dbReference type="ChEBI" id="CHEBI:78442"/>
        <dbReference type="ChEBI" id="CHEBI:78494"/>
        <dbReference type="ChEBI" id="CHEBI:133043"/>
        <dbReference type="EC" id="2.3.2.6"/>
    </reaction>
</comment>
<dbReference type="KEGG" id="vff:VITFI_CDS2995"/>
<dbReference type="GO" id="GO:0005737">
    <property type="term" value="C:cytoplasm"/>
    <property type="evidence" value="ECO:0007669"/>
    <property type="project" value="UniProtKB-SubCell"/>
</dbReference>
<dbReference type="PANTHER" id="PTHR30098:SF2">
    <property type="entry name" value="LEUCYL_PHENYLALANYL-TRNA--PROTEIN TRANSFERASE"/>
    <property type="match status" value="1"/>
</dbReference>
<dbReference type="Proteomes" id="UP000199729">
    <property type="component" value="Chromosome"/>
</dbReference>
<dbReference type="InterPro" id="IPR004616">
    <property type="entry name" value="Leu/Phe-tRNA_Trfase"/>
</dbReference>
<evidence type="ECO:0000256" key="4">
    <source>
        <dbReference type="HAMAP-Rule" id="MF_00688"/>
    </source>
</evidence>
<keyword evidence="1 4" id="KW-0963">Cytoplasm</keyword>
<name>A0A221KIA1_VITFI</name>
<comment type="catalytic activity">
    <reaction evidence="4">
        <text>L-phenylalanyl-tRNA(Phe) + an N-terminal L-alpha-aminoacyl-[protein] = an N-terminal L-phenylalanyl-L-alpha-aminoacyl-[protein] + tRNA(Phe)</text>
        <dbReference type="Rhea" id="RHEA:43632"/>
        <dbReference type="Rhea" id="RHEA-COMP:9668"/>
        <dbReference type="Rhea" id="RHEA-COMP:9699"/>
        <dbReference type="Rhea" id="RHEA-COMP:10636"/>
        <dbReference type="Rhea" id="RHEA-COMP:10637"/>
        <dbReference type="ChEBI" id="CHEBI:78442"/>
        <dbReference type="ChEBI" id="CHEBI:78531"/>
        <dbReference type="ChEBI" id="CHEBI:78597"/>
        <dbReference type="ChEBI" id="CHEBI:83561"/>
        <dbReference type="EC" id="2.3.2.6"/>
    </reaction>
</comment>
<organism evidence="5 6">
    <name type="scientific">Vitreoscilla filiformis</name>
    <dbReference type="NCBI Taxonomy" id="63"/>
    <lineage>
        <taxon>Bacteria</taxon>
        <taxon>Pseudomonadati</taxon>
        <taxon>Pseudomonadota</taxon>
        <taxon>Betaproteobacteria</taxon>
        <taxon>Neisseriales</taxon>
        <taxon>Neisseriaceae</taxon>
        <taxon>Vitreoscilla</taxon>
    </lineage>
</organism>
<protein>
    <recommendedName>
        <fullName evidence="4">Leucyl/phenylalanyl-tRNA--protein transferase</fullName>
        <ecNumber evidence="4">2.3.2.6</ecNumber>
    </recommendedName>
    <alternativeName>
        <fullName evidence="4">L/F-transferase</fullName>
    </alternativeName>
    <alternativeName>
        <fullName evidence="4">Leucyltransferase</fullName>
    </alternativeName>
    <alternativeName>
        <fullName evidence="4">Phenyalanyltransferase</fullName>
    </alternativeName>
</protein>
<comment type="similarity">
    <text evidence="4">Belongs to the L/F-transferase family.</text>
</comment>
<reference evidence="5 6" key="1">
    <citation type="submission" date="2017-07" db="EMBL/GenBank/DDBJ databases">
        <title>Complete Genome Sequence of the cosmetic ferment Vitreoscilla filiformis (ATCC15551).</title>
        <authorList>
            <person name="Contreras S."/>
            <person name="Sagory-Zalkind P."/>
            <person name="Blanquart H."/>
            <person name="Iltis A."/>
            <person name="Morand S.C."/>
        </authorList>
    </citation>
    <scope>NUCLEOTIDE SEQUENCE [LARGE SCALE GENOMIC DNA]</scope>
    <source>
        <strain evidence="5 6">ATCC 15551</strain>
    </source>
</reference>
<evidence type="ECO:0000313" key="6">
    <source>
        <dbReference type="Proteomes" id="UP000199729"/>
    </source>
</evidence>
<dbReference type="Pfam" id="PF03588">
    <property type="entry name" value="Leu_Phe_trans"/>
    <property type="match status" value="1"/>
</dbReference>
<comment type="function">
    <text evidence="4">Functions in the N-end rule pathway of protein degradation where it conjugates Leu, Phe and, less efficiently, Met from aminoacyl-tRNAs to the N-termini of proteins containing an N-terminal arginine or lysine.</text>
</comment>
<evidence type="ECO:0000313" key="5">
    <source>
        <dbReference type="EMBL" id="ASM78772.1"/>
    </source>
</evidence>
<dbReference type="GO" id="GO:0030163">
    <property type="term" value="P:protein catabolic process"/>
    <property type="evidence" value="ECO:0007669"/>
    <property type="project" value="UniProtKB-UniRule"/>
</dbReference>
<gene>
    <name evidence="4" type="primary">aat</name>
    <name evidence="5" type="ORF">VITFI_CDS2995</name>
</gene>
<dbReference type="Gene3D" id="3.40.630.70">
    <property type="entry name" value="Leucyl/phenylalanyl-tRNA-protein transferase, C-terminal domain"/>
    <property type="match status" value="1"/>
</dbReference>
<dbReference type="InterPro" id="IPR016181">
    <property type="entry name" value="Acyl_CoA_acyltransferase"/>
</dbReference>
<keyword evidence="3 4" id="KW-0012">Acyltransferase</keyword>
<keyword evidence="6" id="KW-1185">Reference proteome</keyword>
<comment type="subcellular location">
    <subcellularLocation>
        <location evidence="4">Cytoplasm</location>
    </subcellularLocation>
</comment>
<proteinExistence type="inferred from homology"/>
<dbReference type="HAMAP" id="MF_00688">
    <property type="entry name" value="Leu_Phe_trans"/>
    <property type="match status" value="1"/>
</dbReference>
<dbReference type="GO" id="GO:0008914">
    <property type="term" value="F:leucyl-tRNA--protein transferase activity"/>
    <property type="evidence" value="ECO:0007669"/>
    <property type="project" value="UniProtKB-UniRule"/>
</dbReference>
<evidence type="ECO:0000256" key="1">
    <source>
        <dbReference type="ARBA" id="ARBA00022490"/>
    </source>
</evidence>
<dbReference type="EMBL" id="CP022423">
    <property type="protein sequence ID" value="ASM78772.1"/>
    <property type="molecule type" value="Genomic_DNA"/>
</dbReference>
<keyword evidence="2 4" id="KW-0808">Transferase</keyword>
<dbReference type="SUPFAM" id="SSF55729">
    <property type="entry name" value="Acyl-CoA N-acyltransferases (Nat)"/>
    <property type="match status" value="1"/>
</dbReference>
<evidence type="ECO:0000256" key="2">
    <source>
        <dbReference type="ARBA" id="ARBA00022679"/>
    </source>
</evidence>
<sequence length="178" mass="19817">MRTADFKLSRSLRKTLQKFDRTPGCEVRVDSAFAAVIRACAQSERPGQDGTWILPDMVAAYERLHAMGVAHSVETWIDGELVGGLYGINLGRMFFGESMFMRCTDASKIALAALVGLCRERDIPWIDCQQQTRHLASLGARPVRRAVFEAHLATTVDESAPAWFMHPQVLAQVCTHQP</sequence>